<dbReference type="Proteomes" id="UP000054166">
    <property type="component" value="Unassembled WGS sequence"/>
</dbReference>
<accession>A0A0C3BR42</accession>
<protein>
    <submittedName>
        <fullName evidence="1">Uncharacterized protein</fullName>
    </submittedName>
</protein>
<dbReference type="EMBL" id="KN832976">
    <property type="protein sequence ID" value="KIM88963.1"/>
    <property type="molecule type" value="Genomic_DNA"/>
</dbReference>
<organism evidence="1 2">
    <name type="scientific">Piloderma croceum (strain F 1598)</name>
    <dbReference type="NCBI Taxonomy" id="765440"/>
    <lineage>
        <taxon>Eukaryota</taxon>
        <taxon>Fungi</taxon>
        <taxon>Dikarya</taxon>
        <taxon>Basidiomycota</taxon>
        <taxon>Agaricomycotina</taxon>
        <taxon>Agaricomycetes</taxon>
        <taxon>Agaricomycetidae</taxon>
        <taxon>Atheliales</taxon>
        <taxon>Atheliaceae</taxon>
        <taxon>Piloderma</taxon>
    </lineage>
</organism>
<dbReference type="HOGENOM" id="CLU_2224188_0_0_1"/>
<reference evidence="2" key="2">
    <citation type="submission" date="2015-01" db="EMBL/GenBank/DDBJ databases">
        <title>Evolutionary Origins and Diversification of the Mycorrhizal Mutualists.</title>
        <authorList>
            <consortium name="DOE Joint Genome Institute"/>
            <consortium name="Mycorrhizal Genomics Consortium"/>
            <person name="Kohler A."/>
            <person name="Kuo A."/>
            <person name="Nagy L.G."/>
            <person name="Floudas D."/>
            <person name="Copeland A."/>
            <person name="Barry K.W."/>
            <person name="Cichocki N."/>
            <person name="Veneault-Fourrey C."/>
            <person name="LaButti K."/>
            <person name="Lindquist E.A."/>
            <person name="Lipzen A."/>
            <person name="Lundell T."/>
            <person name="Morin E."/>
            <person name="Murat C."/>
            <person name="Riley R."/>
            <person name="Ohm R."/>
            <person name="Sun H."/>
            <person name="Tunlid A."/>
            <person name="Henrissat B."/>
            <person name="Grigoriev I.V."/>
            <person name="Hibbett D.S."/>
            <person name="Martin F."/>
        </authorList>
    </citation>
    <scope>NUCLEOTIDE SEQUENCE [LARGE SCALE GENOMIC DNA]</scope>
    <source>
        <strain evidence="2">F 1598</strain>
    </source>
</reference>
<sequence length="106" mass="12022">MRLDLALSISQSCSTFDIISLIYGRTLVHPSSIALIQLPICIAKGRMPSHCTIIPHHKHFVFLPYIAPPTLSQLFTTINVPFHHVTWRVFILSVIQCINYLSCSYN</sequence>
<proteinExistence type="predicted"/>
<dbReference type="InParanoid" id="A0A0C3BR42"/>
<dbReference type="AlphaFoldDB" id="A0A0C3BR42"/>
<evidence type="ECO:0000313" key="1">
    <source>
        <dbReference type="EMBL" id="KIM88963.1"/>
    </source>
</evidence>
<reference evidence="1 2" key="1">
    <citation type="submission" date="2014-04" db="EMBL/GenBank/DDBJ databases">
        <authorList>
            <consortium name="DOE Joint Genome Institute"/>
            <person name="Kuo A."/>
            <person name="Tarkka M."/>
            <person name="Buscot F."/>
            <person name="Kohler A."/>
            <person name="Nagy L.G."/>
            <person name="Floudas D."/>
            <person name="Copeland A."/>
            <person name="Barry K.W."/>
            <person name="Cichocki N."/>
            <person name="Veneault-Fourrey C."/>
            <person name="LaButti K."/>
            <person name="Lindquist E.A."/>
            <person name="Lipzen A."/>
            <person name="Lundell T."/>
            <person name="Morin E."/>
            <person name="Murat C."/>
            <person name="Sun H."/>
            <person name="Tunlid A."/>
            <person name="Henrissat B."/>
            <person name="Grigoriev I.V."/>
            <person name="Hibbett D.S."/>
            <person name="Martin F."/>
            <person name="Nordberg H.P."/>
            <person name="Cantor M.N."/>
            <person name="Hua S.X."/>
        </authorList>
    </citation>
    <scope>NUCLEOTIDE SEQUENCE [LARGE SCALE GENOMIC DNA]</scope>
    <source>
        <strain evidence="1 2">F 1598</strain>
    </source>
</reference>
<name>A0A0C3BR42_PILCF</name>
<keyword evidence="2" id="KW-1185">Reference proteome</keyword>
<evidence type="ECO:0000313" key="2">
    <source>
        <dbReference type="Proteomes" id="UP000054166"/>
    </source>
</evidence>
<gene>
    <name evidence="1" type="ORF">PILCRDRAFT_246332</name>
</gene>